<name>A0ABY7WWV4_9BACL</name>
<feature type="chain" id="PRO_5046173032" evidence="1">
    <location>
        <begin position="29"/>
        <end position="436"/>
    </location>
</feature>
<dbReference type="Gene3D" id="2.60.40.10">
    <property type="entry name" value="Immunoglobulins"/>
    <property type="match status" value="1"/>
</dbReference>
<feature type="domain" description="Bacterial Ig" evidence="2">
    <location>
        <begin position="210"/>
        <end position="282"/>
    </location>
</feature>
<reference evidence="3 4" key="1">
    <citation type="submission" date="2023-02" db="EMBL/GenBank/DDBJ databases">
        <title>A bacterium isolated from plastisphere.</title>
        <authorList>
            <person name="Sun Y."/>
        </authorList>
    </citation>
    <scope>NUCLEOTIDE SEQUENCE [LARGE SCALE GENOMIC DNA]</scope>
    <source>
        <strain evidence="4">a-1</strain>
    </source>
</reference>
<dbReference type="RefSeq" id="WP_274356533.1">
    <property type="nucleotide sequence ID" value="NZ_CP118099.1"/>
</dbReference>
<evidence type="ECO:0000313" key="3">
    <source>
        <dbReference type="EMBL" id="WDH75366.1"/>
    </source>
</evidence>
<evidence type="ECO:0000313" key="4">
    <source>
        <dbReference type="Proteomes" id="UP001213680"/>
    </source>
</evidence>
<dbReference type="InterPro" id="IPR041498">
    <property type="entry name" value="Big_6"/>
</dbReference>
<dbReference type="EMBL" id="CP118099">
    <property type="protein sequence ID" value="WDH75366.1"/>
    <property type="molecule type" value="Genomic_DNA"/>
</dbReference>
<dbReference type="InterPro" id="IPR013783">
    <property type="entry name" value="Ig-like_fold"/>
</dbReference>
<keyword evidence="4" id="KW-1185">Reference proteome</keyword>
<evidence type="ECO:0000256" key="1">
    <source>
        <dbReference type="SAM" id="SignalP"/>
    </source>
</evidence>
<proteinExistence type="predicted"/>
<accession>A0ABY7WWV4</accession>
<gene>
    <name evidence="3" type="ORF">PTI97_11110</name>
</gene>
<dbReference type="Pfam" id="PF17936">
    <property type="entry name" value="Big_6"/>
    <property type="match status" value="1"/>
</dbReference>
<organism evidence="3 4">
    <name type="scientific">Exiguobacterium marinum</name>
    <dbReference type="NCBI Taxonomy" id="273528"/>
    <lineage>
        <taxon>Bacteria</taxon>
        <taxon>Bacillati</taxon>
        <taxon>Bacillota</taxon>
        <taxon>Bacilli</taxon>
        <taxon>Bacillales</taxon>
        <taxon>Bacillales Family XII. Incertae Sedis</taxon>
        <taxon>Exiguobacterium</taxon>
    </lineage>
</organism>
<evidence type="ECO:0000259" key="2">
    <source>
        <dbReference type="Pfam" id="PF17936"/>
    </source>
</evidence>
<sequence length="436" mass="47710">MKQPKYAALFLATTLVFGGIVPSTVVNAETTEDVTAPDAPVLSAPLHTSNSLTITGEVAAKAEIMINNKTYVRTILEGGEAVFKMSPQSVGKVIDVRLVDASGNISETTRAIVAEDPESRPDAPVIKPLTETSREVRVVGEPGQYVELTIGDKTYKGKFDANGLYRRGIVAQPAYSWLSAKTITTKGATSDVSKRSVYKDRYAPKPARLTKSVTASMRGVFGKAEPYATAIVTIGNKTYTAPVMSHGGFIVPIPAQKMGQKMSLVIRDGAGNVSKPKAITVQHALYHNFHRVYIEGMKLTLHKEAFRSSGDTRYAETFAPAFLGHPSKSNLNFLLNYFAEDGEVAGFEKMTLRVGRATYSQNISEDDVTYEMYEDGSVEESFLFDPSTKLISFVDKYVRPENRIVVTIEGSEYDVEFKLAGAEKRAFIQSLQYAGY</sequence>
<dbReference type="Proteomes" id="UP001213680">
    <property type="component" value="Chromosome"/>
</dbReference>
<feature type="signal peptide" evidence="1">
    <location>
        <begin position="1"/>
        <end position="28"/>
    </location>
</feature>
<protein>
    <submittedName>
        <fullName evidence="3">Ig-like domain-containing protein</fullName>
    </submittedName>
</protein>
<keyword evidence="1" id="KW-0732">Signal</keyword>